<evidence type="ECO:0000313" key="3">
    <source>
        <dbReference type="Proteomes" id="UP000266861"/>
    </source>
</evidence>
<reference evidence="2 3" key="1">
    <citation type="submission" date="2018-08" db="EMBL/GenBank/DDBJ databases">
        <title>Genome and evolution of the arbuscular mycorrhizal fungus Diversispora epigaea (formerly Glomus versiforme) and its bacterial endosymbionts.</title>
        <authorList>
            <person name="Sun X."/>
            <person name="Fei Z."/>
            <person name="Harrison M."/>
        </authorList>
    </citation>
    <scope>NUCLEOTIDE SEQUENCE [LARGE SCALE GENOMIC DNA]</scope>
    <source>
        <strain evidence="2 3">IT104</strain>
    </source>
</reference>
<feature type="chain" id="PRO_5017281720" description="Sequence orphan" evidence="1">
    <location>
        <begin position="21"/>
        <end position="433"/>
    </location>
</feature>
<name>A0A397IWC1_9GLOM</name>
<keyword evidence="1" id="KW-0732">Signal</keyword>
<proteinExistence type="predicted"/>
<feature type="signal peptide" evidence="1">
    <location>
        <begin position="1"/>
        <end position="20"/>
    </location>
</feature>
<organism evidence="2 3">
    <name type="scientific">Diversispora epigaea</name>
    <dbReference type="NCBI Taxonomy" id="1348612"/>
    <lineage>
        <taxon>Eukaryota</taxon>
        <taxon>Fungi</taxon>
        <taxon>Fungi incertae sedis</taxon>
        <taxon>Mucoromycota</taxon>
        <taxon>Glomeromycotina</taxon>
        <taxon>Glomeromycetes</taxon>
        <taxon>Diversisporales</taxon>
        <taxon>Diversisporaceae</taxon>
        <taxon>Diversispora</taxon>
    </lineage>
</organism>
<comment type="caution">
    <text evidence="2">The sequence shown here is derived from an EMBL/GenBank/DDBJ whole genome shotgun (WGS) entry which is preliminary data.</text>
</comment>
<dbReference type="STRING" id="1348612.A0A397IWC1"/>
<accession>A0A397IWC1</accession>
<keyword evidence="3" id="KW-1185">Reference proteome</keyword>
<sequence>MKSLIFSIVLLLSFIKFVSSECLDFPKFDSNEFSVTKCGGLKEFTTEDFVVDSTTKIKINNNKPKPGMCNTGGKVNMFEIDFSCDGNTSNATCEKAKSSFETAGMIISSALKLKRKIKVNAVFTKFCGVFLDCGGKPGPLGYGRPDRFIQLKDKDGVVRLYPQALVKQFDSVDHPEYNKYDITANFNSESTAFWFSGDPNPPTSEQVDFRIVIVHEFIHGLGLLTQWADYFNPTTIALTPFPSFLRNNGTITFTGFQETVFDKHLVFTNNNNINNPEKYLTSVREKINTFAGGPKANTKFDNSSSFTASFVNSSNYNYAKNLLTKAITSGTIGFLPHNAKNNNDILLIETSLNPFLSGSNLNHLDNNTYANTRDFAMRWRFQRGVTLETLYIANGGDKSNSCVIGPNTIKILETIGYQTINYRKNKKFQSVKF</sequence>
<evidence type="ECO:0008006" key="4">
    <source>
        <dbReference type="Google" id="ProtNLM"/>
    </source>
</evidence>
<evidence type="ECO:0000313" key="2">
    <source>
        <dbReference type="EMBL" id="RHZ78992.1"/>
    </source>
</evidence>
<dbReference type="EMBL" id="PQFF01000144">
    <property type="protein sequence ID" value="RHZ78992.1"/>
    <property type="molecule type" value="Genomic_DNA"/>
</dbReference>
<protein>
    <recommendedName>
        <fullName evidence="4">Sequence orphan</fullName>
    </recommendedName>
</protein>
<evidence type="ECO:0000256" key="1">
    <source>
        <dbReference type="SAM" id="SignalP"/>
    </source>
</evidence>
<gene>
    <name evidence="2" type="ORF">Glove_153g51</name>
</gene>
<dbReference type="OrthoDB" id="73465at2759"/>
<dbReference type="AlphaFoldDB" id="A0A397IWC1"/>
<dbReference type="Proteomes" id="UP000266861">
    <property type="component" value="Unassembled WGS sequence"/>
</dbReference>